<dbReference type="Proteomes" id="UP000054937">
    <property type="component" value="Unassembled WGS sequence"/>
</dbReference>
<keyword evidence="2" id="KW-1185">Reference proteome</keyword>
<sequence length="135" mass="16232">MFAVTIEQNSNVYTKQPYYLIEVEQRNYERDEEGNLIKNKIPYVLEPCTTEHWEKIYNTETNDKLFGLEIESFLCPPLDFKPLSLQGVYQSDFFDFIKFNIVDCEEPEQKTEYFQNWDYTCLSDTEIAEYIEKDE</sequence>
<dbReference type="GO" id="GO:0007131">
    <property type="term" value="P:reciprocal meiotic recombination"/>
    <property type="evidence" value="ECO:0007669"/>
    <property type="project" value="TreeGrafter"/>
</dbReference>
<dbReference type="InParanoid" id="A0A0V0QJ10"/>
<protein>
    <submittedName>
        <fullName evidence="1">Uncharacterized protein</fullName>
    </submittedName>
</protein>
<organism evidence="1 2">
    <name type="scientific">Pseudocohnilembus persalinus</name>
    <name type="common">Ciliate</name>
    <dbReference type="NCBI Taxonomy" id="266149"/>
    <lineage>
        <taxon>Eukaryota</taxon>
        <taxon>Sar</taxon>
        <taxon>Alveolata</taxon>
        <taxon>Ciliophora</taxon>
        <taxon>Intramacronucleata</taxon>
        <taxon>Oligohymenophorea</taxon>
        <taxon>Scuticociliatia</taxon>
        <taxon>Philasterida</taxon>
        <taxon>Pseudocohnilembidae</taxon>
        <taxon>Pseudocohnilembus</taxon>
    </lineage>
</organism>
<dbReference type="AlphaFoldDB" id="A0A0V0QJ10"/>
<dbReference type="PANTHER" id="PTHR31398:SF0">
    <property type="entry name" value="MEIOTIC NUCLEAR DIVISION PROTEIN 1 HOMOLOG"/>
    <property type="match status" value="1"/>
</dbReference>
<dbReference type="EMBL" id="LDAU01000156">
    <property type="protein sequence ID" value="KRX02226.1"/>
    <property type="molecule type" value="Genomic_DNA"/>
</dbReference>
<accession>A0A0V0QJ10</accession>
<name>A0A0V0QJ10_PSEPJ</name>
<proteinExistence type="predicted"/>
<dbReference type="OrthoDB" id="294445at2759"/>
<comment type="caution">
    <text evidence="1">The sequence shown here is derived from an EMBL/GenBank/DDBJ whole genome shotgun (WGS) entry which is preliminary data.</text>
</comment>
<dbReference type="GO" id="GO:0005634">
    <property type="term" value="C:nucleus"/>
    <property type="evidence" value="ECO:0007669"/>
    <property type="project" value="TreeGrafter"/>
</dbReference>
<gene>
    <name evidence="1" type="ORF">PPERSA_04848</name>
</gene>
<evidence type="ECO:0000313" key="2">
    <source>
        <dbReference type="Proteomes" id="UP000054937"/>
    </source>
</evidence>
<evidence type="ECO:0000313" key="1">
    <source>
        <dbReference type="EMBL" id="KRX02226.1"/>
    </source>
</evidence>
<dbReference type="PANTHER" id="PTHR31398">
    <property type="entry name" value="MEIOTIC NUCLEAR DIVISION PROTEIN 1 HOMOLOG"/>
    <property type="match status" value="1"/>
</dbReference>
<reference evidence="1 2" key="1">
    <citation type="journal article" date="2015" name="Sci. Rep.">
        <title>Genome of the facultative scuticociliatosis pathogen Pseudocohnilembus persalinus provides insight into its virulence through horizontal gene transfer.</title>
        <authorList>
            <person name="Xiong J."/>
            <person name="Wang G."/>
            <person name="Cheng J."/>
            <person name="Tian M."/>
            <person name="Pan X."/>
            <person name="Warren A."/>
            <person name="Jiang C."/>
            <person name="Yuan D."/>
            <person name="Miao W."/>
        </authorList>
    </citation>
    <scope>NUCLEOTIDE SEQUENCE [LARGE SCALE GENOMIC DNA]</scope>
    <source>
        <strain evidence="1">36N120E</strain>
    </source>
</reference>